<dbReference type="CDD" id="cd02440">
    <property type="entry name" value="AdoMet_MTases"/>
    <property type="match status" value="1"/>
</dbReference>
<name>A0A2A4MWI4_9GAMM</name>
<evidence type="ECO:0000313" key="1">
    <source>
        <dbReference type="EMBL" id="PCH64212.1"/>
    </source>
</evidence>
<dbReference type="Pfam" id="PF13489">
    <property type="entry name" value="Methyltransf_23"/>
    <property type="match status" value="1"/>
</dbReference>
<dbReference type="PANTHER" id="PTHR43464">
    <property type="entry name" value="METHYLTRANSFERASE"/>
    <property type="match status" value="1"/>
</dbReference>
<proteinExistence type="predicted"/>
<keyword evidence="1" id="KW-0808">Transferase</keyword>
<dbReference type="Gene3D" id="3.40.50.150">
    <property type="entry name" value="Vaccinia Virus protein VP39"/>
    <property type="match status" value="1"/>
</dbReference>
<protein>
    <submittedName>
        <fullName evidence="1">SAM-dependent methyltransferase</fullName>
    </submittedName>
</protein>
<accession>A0A2A4MWI4</accession>
<sequence>MTDSKDSAIIASWQKNAEPWQQAIQDKEISSRVLTSNQAIIDAVVSVPGSSVLDIGCGEGWLAQSLNGLGYKVSGFDVVESLVASARKTSTGEFKVLAYEDLRAACFSSKFDIAVCNFSLLGKDSVVNVFAAMASLLNHDGYFIMQTIHPCFSGSSEAYRDGWRQGSWQGFNDAFSDPAPWYFRTLQSWCKIFLKHNLKIMQLIEPLNSQSDKSASLIIVGRLHIQVGSK</sequence>
<keyword evidence="1" id="KW-0489">Methyltransferase</keyword>
<comment type="caution">
    <text evidence="1">The sequence shown here is derived from an EMBL/GenBank/DDBJ whole genome shotgun (WGS) entry which is preliminary data.</text>
</comment>
<dbReference type="PANTHER" id="PTHR43464:SF82">
    <property type="entry name" value="METHYLTRANSFERASE DOMAIN-CONTAINING PROTEIN"/>
    <property type="match status" value="1"/>
</dbReference>
<dbReference type="EMBL" id="NVQR01000001">
    <property type="protein sequence ID" value="PCH64212.1"/>
    <property type="molecule type" value="Genomic_DNA"/>
</dbReference>
<dbReference type="SUPFAM" id="SSF53335">
    <property type="entry name" value="S-adenosyl-L-methionine-dependent methyltransferases"/>
    <property type="match status" value="1"/>
</dbReference>
<dbReference type="Proteomes" id="UP000218172">
    <property type="component" value="Unassembled WGS sequence"/>
</dbReference>
<dbReference type="GO" id="GO:0008168">
    <property type="term" value="F:methyltransferase activity"/>
    <property type="evidence" value="ECO:0007669"/>
    <property type="project" value="UniProtKB-KW"/>
</dbReference>
<dbReference type="GO" id="GO:0032259">
    <property type="term" value="P:methylation"/>
    <property type="evidence" value="ECO:0007669"/>
    <property type="project" value="UniProtKB-KW"/>
</dbReference>
<evidence type="ECO:0000313" key="2">
    <source>
        <dbReference type="Proteomes" id="UP000218172"/>
    </source>
</evidence>
<gene>
    <name evidence="1" type="ORF">COC19_00100</name>
</gene>
<dbReference type="AlphaFoldDB" id="A0A2A4MWI4"/>
<organism evidence="1 2">
    <name type="scientific">SAR86 cluster bacterium</name>
    <dbReference type="NCBI Taxonomy" id="2030880"/>
    <lineage>
        <taxon>Bacteria</taxon>
        <taxon>Pseudomonadati</taxon>
        <taxon>Pseudomonadota</taxon>
        <taxon>Gammaproteobacteria</taxon>
        <taxon>SAR86 cluster</taxon>
    </lineage>
</organism>
<dbReference type="InterPro" id="IPR029063">
    <property type="entry name" value="SAM-dependent_MTases_sf"/>
</dbReference>
<reference evidence="2" key="1">
    <citation type="submission" date="2017-08" db="EMBL/GenBank/DDBJ databases">
        <title>A dynamic microbial community with high functional redundancy inhabits the cold, oxic subseafloor aquifer.</title>
        <authorList>
            <person name="Tully B.J."/>
            <person name="Wheat C.G."/>
            <person name="Glazer B.T."/>
            <person name="Huber J.A."/>
        </authorList>
    </citation>
    <scope>NUCLEOTIDE SEQUENCE [LARGE SCALE GENOMIC DNA]</scope>
</reference>